<organism evidence="1 2">
    <name type="scientific">Rhabditophanes sp. KR3021</name>
    <dbReference type="NCBI Taxonomy" id="114890"/>
    <lineage>
        <taxon>Eukaryota</taxon>
        <taxon>Metazoa</taxon>
        <taxon>Ecdysozoa</taxon>
        <taxon>Nematoda</taxon>
        <taxon>Chromadorea</taxon>
        <taxon>Rhabditida</taxon>
        <taxon>Tylenchina</taxon>
        <taxon>Panagrolaimomorpha</taxon>
        <taxon>Strongyloidoidea</taxon>
        <taxon>Alloionematidae</taxon>
        <taxon>Rhabditophanes</taxon>
    </lineage>
</organism>
<dbReference type="Proteomes" id="UP000095286">
    <property type="component" value="Unplaced"/>
</dbReference>
<dbReference type="WBParaSite" id="RSKR_0000227400.1">
    <property type="protein sequence ID" value="RSKR_0000227400.1"/>
    <property type="gene ID" value="RSKR_0000227400"/>
</dbReference>
<protein>
    <submittedName>
        <fullName evidence="2">dTMP kinase</fullName>
    </submittedName>
</protein>
<accession>A0AC35TMA1</accession>
<evidence type="ECO:0000313" key="1">
    <source>
        <dbReference type="Proteomes" id="UP000095286"/>
    </source>
</evidence>
<proteinExistence type="predicted"/>
<reference evidence="2" key="1">
    <citation type="submission" date="2016-11" db="UniProtKB">
        <authorList>
            <consortium name="WormBaseParasite"/>
        </authorList>
    </citation>
    <scope>IDENTIFICATION</scope>
    <source>
        <strain evidence="2">KR3021</strain>
    </source>
</reference>
<name>A0AC35TMA1_9BILA</name>
<evidence type="ECO:0000313" key="2">
    <source>
        <dbReference type="WBParaSite" id="RSKR_0000227400.1"/>
    </source>
</evidence>
<sequence length="219" mass="24999">MTKRGAFIVLEGIDRSGKTTQSQKLAEFLINSNFKTHVRRIPDRDLPITGKAINEFLQTATDIDQSKKTMHLVFSANRWEMKEDLERLLSEGVNVIADRYVYSGIAYSLAKGLEKDWVVSVDEGLLAPDVIMFFDLSPASAGNRSGYGDEVFEKVEFQQRVYSVMKGLMEQKKDDNVSKIIINAERDIDSIFNDVKTIATQIIEKEKEPFRYFKKSDLI</sequence>